<comment type="caution">
    <text evidence="3">The sequence shown here is derived from an EMBL/GenBank/DDBJ whole genome shotgun (WGS) entry which is preliminary data.</text>
</comment>
<keyword evidence="4" id="KW-1185">Reference proteome</keyword>
<keyword evidence="1" id="KW-0472">Membrane</keyword>
<feature type="transmembrane region" description="Helical" evidence="1">
    <location>
        <begin position="33"/>
        <end position="50"/>
    </location>
</feature>
<evidence type="ECO:0000313" key="4">
    <source>
        <dbReference type="Proteomes" id="UP001059041"/>
    </source>
</evidence>
<dbReference type="EMBL" id="JAFHDT010000004">
    <property type="protein sequence ID" value="KAI7811233.1"/>
    <property type="molecule type" value="Genomic_DNA"/>
</dbReference>
<keyword evidence="3" id="KW-0675">Receptor</keyword>
<reference evidence="3" key="1">
    <citation type="submission" date="2021-02" db="EMBL/GenBank/DDBJ databases">
        <title>Comparative genomics reveals that relaxation of natural selection precedes convergent phenotypic evolution of cavefish.</title>
        <authorList>
            <person name="Peng Z."/>
        </authorList>
    </citation>
    <scope>NUCLEOTIDE SEQUENCE</scope>
    <source>
        <tissue evidence="3">Muscle</tissue>
    </source>
</reference>
<evidence type="ECO:0000313" key="3">
    <source>
        <dbReference type="EMBL" id="KAI7811233.1"/>
    </source>
</evidence>
<evidence type="ECO:0000256" key="2">
    <source>
        <dbReference type="SAM" id="SignalP"/>
    </source>
</evidence>
<keyword evidence="1" id="KW-1133">Transmembrane helix</keyword>
<organism evidence="3 4">
    <name type="scientific">Triplophysa rosa</name>
    <name type="common">Cave loach</name>
    <dbReference type="NCBI Taxonomy" id="992332"/>
    <lineage>
        <taxon>Eukaryota</taxon>
        <taxon>Metazoa</taxon>
        <taxon>Chordata</taxon>
        <taxon>Craniata</taxon>
        <taxon>Vertebrata</taxon>
        <taxon>Euteleostomi</taxon>
        <taxon>Actinopterygii</taxon>
        <taxon>Neopterygii</taxon>
        <taxon>Teleostei</taxon>
        <taxon>Ostariophysi</taxon>
        <taxon>Cypriniformes</taxon>
        <taxon>Nemacheilidae</taxon>
        <taxon>Triplophysa</taxon>
    </lineage>
</organism>
<proteinExistence type="predicted"/>
<protein>
    <submittedName>
        <fullName evidence="3">B-cell receptor CD22-like</fullName>
    </submittedName>
</protein>
<keyword evidence="2" id="KW-0732">Signal</keyword>
<dbReference type="Proteomes" id="UP001059041">
    <property type="component" value="Linkage Group LG4"/>
</dbReference>
<sequence length="98" mass="10950">MVMSVRMAPPLPLILLLMIKALSFSVSFGVELCVGVCGASAALLIVMFICRRKSLRRKASEHKPENDDVSNDTYNALELKTRSSDLYDTLTPDRKMMQ</sequence>
<gene>
    <name evidence="3" type="ORF">IRJ41_011941</name>
</gene>
<dbReference type="AlphaFoldDB" id="A0A9W7WZZ2"/>
<accession>A0A9W7WZZ2</accession>
<name>A0A9W7WZZ2_TRIRA</name>
<feature type="signal peptide" evidence="2">
    <location>
        <begin position="1"/>
        <end position="23"/>
    </location>
</feature>
<feature type="chain" id="PRO_5040810903" evidence="2">
    <location>
        <begin position="24"/>
        <end position="98"/>
    </location>
</feature>
<evidence type="ECO:0000256" key="1">
    <source>
        <dbReference type="SAM" id="Phobius"/>
    </source>
</evidence>
<keyword evidence="1" id="KW-0812">Transmembrane</keyword>